<dbReference type="NCBIfam" id="TIGR01484">
    <property type="entry name" value="HAD-SF-IIB"/>
    <property type="match status" value="1"/>
</dbReference>
<dbReference type="SUPFAM" id="SSF56784">
    <property type="entry name" value="HAD-like"/>
    <property type="match status" value="1"/>
</dbReference>
<dbReference type="InterPro" id="IPR023214">
    <property type="entry name" value="HAD_sf"/>
</dbReference>
<dbReference type="Gene3D" id="3.30.1240.10">
    <property type="match status" value="1"/>
</dbReference>
<evidence type="ECO:0000313" key="2">
    <source>
        <dbReference type="Proteomes" id="UP000741863"/>
    </source>
</evidence>
<dbReference type="InterPro" id="IPR006379">
    <property type="entry name" value="HAD-SF_hydro_IIB"/>
</dbReference>
<dbReference type="Gene3D" id="3.40.50.1000">
    <property type="entry name" value="HAD superfamily/HAD-like"/>
    <property type="match status" value="1"/>
</dbReference>
<dbReference type="PANTHER" id="PTHR10000">
    <property type="entry name" value="PHOSPHOSERINE PHOSPHATASE"/>
    <property type="match status" value="1"/>
</dbReference>
<comment type="caution">
    <text evidence="1">The sequence shown here is derived from an EMBL/GenBank/DDBJ whole genome shotgun (WGS) entry which is preliminary data.</text>
</comment>
<dbReference type="InterPro" id="IPR036412">
    <property type="entry name" value="HAD-like_sf"/>
</dbReference>
<evidence type="ECO:0000313" key="1">
    <source>
        <dbReference type="EMBL" id="MBM7632714.1"/>
    </source>
</evidence>
<dbReference type="PANTHER" id="PTHR10000:SF53">
    <property type="entry name" value="5-AMINO-6-(5-PHOSPHO-D-RIBITYLAMINO)URACIL PHOSPHATASE YBJI-RELATED"/>
    <property type="match status" value="1"/>
</dbReference>
<keyword evidence="2" id="KW-1185">Reference proteome</keyword>
<dbReference type="RefSeq" id="WP_204697067.1">
    <property type="nucleotide sequence ID" value="NZ_JAFBEC010000004.1"/>
</dbReference>
<accession>A0ABS2PBM7</accession>
<dbReference type="EMBL" id="JAFBEC010000004">
    <property type="protein sequence ID" value="MBM7632714.1"/>
    <property type="molecule type" value="Genomic_DNA"/>
</dbReference>
<gene>
    <name evidence="1" type="ORF">JOD17_001808</name>
</gene>
<organism evidence="1 2">
    <name type="scientific">Geomicrobium sediminis</name>
    <dbReference type="NCBI Taxonomy" id="1347788"/>
    <lineage>
        <taxon>Bacteria</taxon>
        <taxon>Bacillati</taxon>
        <taxon>Bacillota</taxon>
        <taxon>Bacilli</taxon>
        <taxon>Bacillales</taxon>
        <taxon>Geomicrobium</taxon>
    </lineage>
</organism>
<keyword evidence="1" id="KW-0378">Hydrolase</keyword>
<protein>
    <submittedName>
        <fullName evidence="1">HAD superfamily hydrolase (TIGR01484 family)</fullName>
    </submittedName>
</protein>
<sequence>MQFIFDLDGTIVFNGKKMSTLIADELVALKEYGHDVTFASARGIRDMLPVIDERLHDVRLIGANGAVVWENQKLRRYVDIDHETFRTVTAILKDIDATYLIDGHWDYSIVGDEEHPFLPMINVLQNAKDVSVDELQFISKLLVLECGDPTPLLDQIPTLNITRHRYRDEARFDLTGENVNKRAGFQSVCAEDYIMFGNDLNDLPLFQKAVHSVMIGDFAPLFPYAKEQIQLNARTEATIVETIRSLKEKHTI</sequence>
<name>A0ABS2PBM7_9BACL</name>
<dbReference type="Proteomes" id="UP000741863">
    <property type="component" value="Unassembled WGS sequence"/>
</dbReference>
<dbReference type="GO" id="GO:0016787">
    <property type="term" value="F:hydrolase activity"/>
    <property type="evidence" value="ECO:0007669"/>
    <property type="project" value="UniProtKB-KW"/>
</dbReference>
<dbReference type="Pfam" id="PF08282">
    <property type="entry name" value="Hydrolase_3"/>
    <property type="match status" value="1"/>
</dbReference>
<proteinExistence type="predicted"/>
<reference evidence="1 2" key="1">
    <citation type="submission" date="2021-01" db="EMBL/GenBank/DDBJ databases">
        <title>Genomic Encyclopedia of Type Strains, Phase IV (KMG-IV): sequencing the most valuable type-strain genomes for metagenomic binning, comparative biology and taxonomic classification.</title>
        <authorList>
            <person name="Goeker M."/>
        </authorList>
    </citation>
    <scope>NUCLEOTIDE SEQUENCE [LARGE SCALE GENOMIC DNA]</scope>
    <source>
        <strain evidence="1 2">DSM 25540</strain>
    </source>
</reference>